<feature type="non-terminal residue" evidence="2">
    <location>
        <position position="1"/>
    </location>
</feature>
<dbReference type="AlphaFoldDB" id="A0A9N9ELC8"/>
<dbReference type="OrthoDB" id="2417595at2759"/>
<feature type="domain" description="ISXO2-like transposase" evidence="1">
    <location>
        <begin position="51"/>
        <end position="94"/>
    </location>
</feature>
<gene>
    <name evidence="2" type="ORF">ALEPTO_LOCUS10943</name>
</gene>
<accession>A0A9N9ELC8</accession>
<evidence type="ECO:0000313" key="2">
    <source>
        <dbReference type="EMBL" id="CAG8683866.1"/>
    </source>
</evidence>
<proteinExistence type="predicted"/>
<comment type="caution">
    <text evidence="2">The sequence shown here is derived from an EMBL/GenBank/DDBJ whole genome shotgun (WGS) entry which is preliminary data.</text>
</comment>
<evidence type="ECO:0000313" key="3">
    <source>
        <dbReference type="Proteomes" id="UP000789508"/>
    </source>
</evidence>
<name>A0A9N9ELC8_9GLOM</name>
<protein>
    <submittedName>
        <fullName evidence="2">44_t:CDS:1</fullName>
    </submittedName>
</protein>
<reference evidence="2" key="1">
    <citation type="submission" date="2021-06" db="EMBL/GenBank/DDBJ databases">
        <authorList>
            <person name="Kallberg Y."/>
            <person name="Tangrot J."/>
            <person name="Rosling A."/>
        </authorList>
    </citation>
    <scope>NUCLEOTIDE SEQUENCE</scope>
    <source>
        <strain evidence="2">FL130A</strain>
    </source>
</reference>
<evidence type="ECO:0000259" key="1">
    <source>
        <dbReference type="Pfam" id="PF12762"/>
    </source>
</evidence>
<dbReference type="InterPro" id="IPR024445">
    <property type="entry name" value="Tnp_ISXO2-like"/>
</dbReference>
<keyword evidence="3" id="KW-1185">Reference proteome</keyword>
<dbReference type="EMBL" id="CAJVPS010014717">
    <property type="protein sequence ID" value="CAG8683866.1"/>
    <property type="molecule type" value="Genomic_DNA"/>
</dbReference>
<dbReference type="Pfam" id="PF12762">
    <property type="entry name" value="DDE_Tnp_IS1595"/>
    <property type="match status" value="1"/>
</dbReference>
<organism evidence="2 3">
    <name type="scientific">Ambispora leptoticha</name>
    <dbReference type="NCBI Taxonomy" id="144679"/>
    <lineage>
        <taxon>Eukaryota</taxon>
        <taxon>Fungi</taxon>
        <taxon>Fungi incertae sedis</taxon>
        <taxon>Mucoromycota</taxon>
        <taxon>Glomeromycotina</taxon>
        <taxon>Glomeromycetes</taxon>
        <taxon>Archaeosporales</taxon>
        <taxon>Ambisporaceae</taxon>
        <taxon>Ambispora</taxon>
    </lineage>
</organism>
<dbReference type="Proteomes" id="UP000789508">
    <property type="component" value="Unassembled WGS sequence"/>
</dbReference>
<sequence length="94" mass="10657">KKGISSYQLAKDVGITQKSAWFVLQRLRYTFKSPIFETMLDGLIEIDETFVPVLGIIERNGNLITQVIPNTQQQTIEPIIKAKVKKGSDVYTDE</sequence>